<feature type="compositionally biased region" description="Basic residues" evidence="1">
    <location>
        <begin position="1"/>
        <end position="12"/>
    </location>
</feature>
<feature type="compositionally biased region" description="Pro residues" evidence="1">
    <location>
        <begin position="44"/>
        <end position="57"/>
    </location>
</feature>
<feature type="region of interest" description="Disordered" evidence="1">
    <location>
        <begin position="1"/>
        <end position="63"/>
    </location>
</feature>
<dbReference type="RefSeq" id="WP_253889340.1">
    <property type="nucleotide sequence ID" value="NZ_BAAAVB010000001.1"/>
</dbReference>
<sequence length="282" mass="29806">MDRPTTGRRRVRSGSVRVAELIERRPGTGGDPVDPDPVFTPAVDPQPVPAPERPAPPAAAAHPDSRTARLAKLTGLGVAVVTLCGAVAAATVIARDRDATRGAVAAAGQITGERALLPHQIGRAVTGEEYEVDARLAPQSTGAASGSISPPPTTTSRVVAASTGQRRGDTSPARSERGYRAITSSRELVLEYYRLIEINPRSAFELIAGDVLGTTLGEFLGSWTDVSRIEVLDVVERRDGVLAVLRIDLRDGVHLRVQQLLTVTKTAPQRIIGAELVSAQLD</sequence>
<keyword evidence="4" id="KW-1185">Reference proteome</keyword>
<feature type="compositionally biased region" description="Basic and acidic residues" evidence="1">
    <location>
        <begin position="166"/>
        <end position="178"/>
    </location>
</feature>
<organism evidence="3 4">
    <name type="scientific">Actinokineospora diospyrosa</name>
    <dbReference type="NCBI Taxonomy" id="103728"/>
    <lineage>
        <taxon>Bacteria</taxon>
        <taxon>Bacillati</taxon>
        <taxon>Actinomycetota</taxon>
        <taxon>Actinomycetes</taxon>
        <taxon>Pseudonocardiales</taxon>
        <taxon>Pseudonocardiaceae</taxon>
        <taxon>Actinokineospora</taxon>
    </lineage>
</organism>
<name>A0ABT1IID6_9PSEU</name>
<dbReference type="Proteomes" id="UP001205185">
    <property type="component" value="Unassembled WGS sequence"/>
</dbReference>
<proteinExistence type="predicted"/>
<protein>
    <submittedName>
        <fullName evidence="3">Uncharacterized protein</fullName>
    </submittedName>
</protein>
<gene>
    <name evidence="3" type="ORF">LV75_004951</name>
</gene>
<comment type="caution">
    <text evidence="3">The sequence shown here is derived from an EMBL/GenBank/DDBJ whole genome shotgun (WGS) entry which is preliminary data.</text>
</comment>
<keyword evidence="2" id="KW-0812">Transmembrane</keyword>
<evidence type="ECO:0000313" key="4">
    <source>
        <dbReference type="Proteomes" id="UP001205185"/>
    </source>
</evidence>
<reference evidence="3 4" key="1">
    <citation type="submission" date="2022-06" db="EMBL/GenBank/DDBJ databases">
        <title>Genomic Encyclopedia of Archaeal and Bacterial Type Strains, Phase II (KMG-II): from individual species to whole genera.</title>
        <authorList>
            <person name="Goeker M."/>
        </authorList>
    </citation>
    <scope>NUCLEOTIDE SEQUENCE [LARGE SCALE GENOMIC DNA]</scope>
    <source>
        <strain evidence="3 4">DSM 44255</strain>
    </source>
</reference>
<keyword evidence="2" id="KW-1133">Transmembrane helix</keyword>
<evidence type="ECO:0000313" key="3">
    <source>
        <dbReference type="EMBL" id="MCP2272425.1"/>
    </source>
</evidence>
<keyword evidence="2" id="KW-0472">Membrane</keyword>
<accession>A0ABT1IID6</accession>
<feature type="region of interest" description="Disordered" evidence="1">
    <location>
        <begin position="137"/>
        <end position="178"/>
    </location>
</feature>
<evidence type="ECO:0000256" key="2">
    <source>
        <dbReference type="SAM" id="Phobius"/>
    </source>
</evidence>
<evidence type="ECO:0000256" key="1">
    <source>
        <dbReference type="SAM" id="MobiDB-lite"/>
    </source>
</evidence>
<dbReference type="EMBL" id="JAMTCO010000012">
    <property type="protein sequence ID" value="MCP2272425.1"/>
    <property type="molecule type" value="Genomic_DNA"/>
</dbReference>
<feature type="transmembrane region" description="Helical" evidence="2">
    <location>
        <begin position="73"/>
        <end position="94"/>
    </location>
</feature>